<reference evidence="2" key="1">
    <citation type="journal article" date="2023" name="bioRxiv">
        <title>Improved chromosome-level genome assembly for marigold (Tagetes erecta).</title>
        <authorList>
            <person name="Jiang F."/>
            <person name="Yuan L."/>
            <person name="Wang S."/>
            <person name="Wang H."/>
            <person name="Xu D."/>
            <person name="Wang A."/>
            <person name="Fan W."/>
        </authorList>
    </citation>
    <scope>NUCLEOTIDE SEQUENCE</scope>
    <source>
        <strain evidence="2">WSJ</strain>
        <tissue evidence="2">Leaf</tissue>
    </source>
</reference>
<keyword evidence="3" id="KW-1185">Reference proteome</keyword>
<feature type="transmembrane region" description="Helical" evidence="1">
    <location>
        <begin position="6"/>
        <end position="27"/>
    </location>
</feature>
<organism evidence="2 3">
    <name type="scientific">Tagetes erecta</name>
    <name type="common">African marigold</name>
    <dbReference type="NCBI Taxonomy" id="13708"/>
    <lineage>
        <taxon>Eukaryota</taxon>
        <taxon>Viridiplantae</taxon>
        <taxon>Streptophyta</taxon>
        <taxon>Embryophyta</taxon>
        <taxon>Tracheophyta</taxon>
        <taxon>Spermatophyta</taxon>
        <taxon>Magnoliopsida</taxon>
        <taxon>eudicotyledons</taxon>
        <taxon>Gunneridae</taxon>
        <taxon>Pentapetalae</taxon>
        <taxon>asterids</taxon>
        <taxon>campanulids</taxon>
        <taxon>Asterales</taxon>
        <taxon>Asteraceae</taxon>
        <taxon>Asteroideae</taxon>
        <taxon>Heliantheae alliance</taxon>
        <taxon>Tageteae</taxon>
        <taxon>Tagetes</taxon>
    </lineage>
</organism>
<evidence type="ECO:0000313" key="3">
    <source>
        <dbReference type="Proteomes" id="UP001229421"/>
    </source>
</evidence>
<comment type="caution">
    <text evidence="2">The sequence shown here is derived from an EMBL/GenBank/DDBJ whole genome shotgun (WGS) entry which is preliminary data.</text>
</comment>
<dbReference type="Proteomes" id="UP001229421">
    <property type="component" value="Unassembled WGS sequence"/>
</dbReference>
<name>A0AAD8K948_TARER</name>
<keyword evidence="1" id="KW-0812">Transmembrane</keyword>
<dbReference type="EMBL" id="JAUHHV010000007">
    <property type="protein sequence ID" value="KAK1416786.1"/>
    <property type="molecule type" value="Genomic_DNA"/>
</dbReference>
<sequence length="113" mass="12449">MSSDWSSQGVILATGLLVSSTMVLLLLCRDKATFIESTTASQDSGDGSTKMVLRSCLSSGKKDGRKIKKVRFSCDVNDSSVKTVEYREAEGEVMMIRKHVSCETQTISFNDWI</sequence>
<keyword evidence="1" id="KW-1133">Transmembrane helix</keyword>
<dbReference type="PANTHER" id="PTHR33564">
    <property type="entry name" value="TRANSMEMBRANE PROTEIN"/>
    <property type="match status" value="1"/>
</dbReference>
<accession>A0AAD8K948</accession>
<evidence type="ECO:0000313" key="2">
    <source>
        <dbReference type="EMBL" id="KAK1416786.1"/>
    </source>
</evidence>
<protein>
    <submittedName>
        <fullName evidence="2">Uncharacterized protein</fullName>
    </submittedName>
</protein>
<keyword evidence="1" id="KW-0472">Membrane</keyword>
<gene>
    <name evidence="2" type="ORF">QVD17_25902</name>
</gene>
<proteinExistence type="predicted"/>
<evidence type="ECO:0000256" key="1">
    <source>
        <dbReference type="SAM" id="Phobius"/>
    </source>
</evidence>
<dbReference type="PANTHER" id="PTHR33564:SF15">
    <property type="entry name" value="PROTEIN, PUTATIVE-RELATED"/>
    <property type="match status" value="1"/>
</dbReference>
<dbReference type="AlphaFoldDB" id="A0AAD8K948"/>